<feature type="signal peptide" evidence="1">
    <location>
        <begin position="1"/>
        <end position="22"/>
    </location>
</feature>
<sequence>MGVIGALLAIIILAIILGVTLAKHHAPAEVHSIWVNLTDYPPMPTGVLTFVGPDNTVSRSGCTEPSTLWSCSLPKDDQEPASPYQANQPTIVFQIQWDNSTGKGWDTPNGKSPISLQVRDAVDGFQPNPDPPSFQEMWFLGETTDNVTSSQKAGEPAPFFISILNSANETISPPDLSRRSGLERGFKPNATVAAGLPVPELEADGSPKGAVMIPRPVQQPVRLYDRGLPTEHYGFYTYFPRTIFLKSVTVLNRTQQDVGLDTDGGCRKTEADFFVTWAQTRMLVQIWTRQLAQNSSSLLPPGSPRAATAPQLVRPGTMPYPVTVTMDTHGGDPRQKFVWDWPMDDRQQLVLGKPDLLANNMAVGGSWINPRASGDAKPGGFDGGSGGCKCQWVNFA</sequence>
<evidence type="ECO:0000313" key="2">
    <source>
        <dbReference type="EMBL" id="KOS19399.1"/>
    </source>
</evidence>
<feature type="chain" id="PRO_5005839314" evidence="1">
    <location>
        <begin position="23"/>
        <end position="396"/>
    </location>
</feature>
<dbReference type="Proteomes" id="UP000053831">
    <property type="component" value="Unassembled WGS sequence"/>
</dbReference>
<proteinExistence type="predicted"/>
<comment type="caution">
    <text evidence="2">The sequence shown here is derived from an EMBL/GenBank/DDBJ whole genome shotgun (WGS) entry which is preliminary data.</text>
</comment>
<keyword evidence="1" id="KW-0732">Signal</keyword>
<keyword evidence="3" id="KW-1185">Reference proteome</keyword>
<organism evidence="2 3">
    <name type="scientific">Escovopsis weberi</name>
    <dbReference type="NCBI Taxonomy" id="150374"/>
    <lineage>
        <taxon>Eukaryota</taxon>
        <taxon>Fungi</taxon>
        <taxon>Dikarya</taxon>
        <taxon>Ascomycota</taxon>
        <taxon>Pezizomycotina</taxon>
        <taxon>Sordariomycetes</taxon>
        <taxon>Hypocreomycetidae</taxon>
        <taxon>Hypocreales</taxon>
        <taxon>Hypocreaceae</taxon>
        <taxon>Escovopsis</taxon>
    </lineage>
</organism>
<name>A0A0M9VU13_ESCWE</name>
<dbReference type="EMBL" id="LGSR01000020">
    <property type="protein sequence ID" value="KOS19399.1"/>
    <property type="molecule type" value="Genomic_DNA"/>
</dbReference>
<evidence type="ECO:0000313" key="3">
    <source>
        <dbReference type="Proteomes" id="UP000053831"/>
    </source>
</evidence>
<dbReference type="AlphaFoldDB" id="A0A0M9VU13"/>
<dbReference type="OrthoDB" id="10259622at2759"/>
<protein>
    <submittedName>
        <fullName evidence="2">Uncharacterized protein</fullName>
    </submittedName>
</protein>
<gene>
    <name evidence="2" type="ORF">ESCO_000747</name>
</gene>
<dbReference type="STRING" id="150374.A0A0M9VU13"/>
<evidence type="ECO:0000256" key="1">
    <source>
        <dbReference type="SAM" id="SignalP"/>
    </source>
</evidence>
<reference evidence="2 3" key="1">
    <citation type="submission" date="2015-07" db="EMBL/GenBank/DDBJ databases">
        <title>The genome of the fungus Escovopsis weberi, a specialized disease agent of ant agriculture.</title>
        <authorList>
            <person name="de Man T.J."/>
            <person name="Stajich J.E."/>
            <person name="Kubicek C.P."/>
            <person name="Chenthamara K."/>
            <person name="Atanasova L."/>
            <person name="Druzhinina I.S."/>
            <person name="Birnbaum S."/>
            <person name="Barribeau S.M."/>
            <person name="Teiling C."/>
            <person name="Suen G."/>
            <person name="Currie C."/>
            <person name="Gerardo N.M."/>
        </authorList>
    </citation>
    <scope>NUCLEOTIDE SEQUENCE [LARGE SCALE GENOMIC DNA]</scope>
</reference>
<accession>A0A0M9VU13</accession>